<dbReference type="EMBL" id="NHYE01005577">
    <property type="protein sequence ID" value="PPQ69256.1"/>
    <property type="molecule type" value="Genomic_DNA"/>
</dbReference>
<keyword evidence="1" id="KW-0489">Methyltransferase</keyword>
<evidence type="ECO:0000313" key="7">
    <source>
        <dbReference type="Proteomes" id="UP000284706"/>
    </source>
</evidence>
<dbReference type="PROSITE" id="PS51683">
    <property type="entry name" value="SAM_OMT_II"/>
    <property type="match status" value="1"/>
</dbReference>
<comment type="caution">
    <text evidence="6">The sequence shown here is derived from an EMBL/GenBank/DDBJ whole genome shotgun (WGS) entry which is preliminary data.</text>
</comment>
<evidence type="ECO:0000259" key="4">
    <source>
        <dbReference type="Pfam" id="PF00891"/>
    </source>
</evidence>
<dbReference type="InterPro" id="IPR036390">
    <property type="entry name" value="WH_DNA-bd_sf"/>
</dbReference>
<dbReference type="InterPro" id="IPR029063">
    <property type="entry name" value="SAM-dependent_MTases_sf"/>
</dbReference>
<dbReference type="SUPFAM" id="SSF53335">
    <property type="entry name" value="S-adenosyl-L-methionine-dependent methyltransferases"/>
    <property type="match status" value="1"/>
</dbReference>
<dbReference type="InterPro" id="IPR036388">
    <property type="entry name" value="WH-like_DNA-bd_sf"/>
</dbReference>
<gene>
    <name evidence="6" type="ORF">CVT26_003668</name>
</gene>
<dbReference type="GO" id="GO:0032259">
    <property type="term" value="P:methylation"/>
    <property type="evidence" value="ECO:0007669"/>
    <property type="project" value="UniProtKB-KW"/>
</dbReference>
<feature type="domain" description="O-methyltransferase C-terminal" evidence="4">
    <location>
        <begin position="262"/>
        <end position="412"/>
    </location>
</feature>
<organism evidence="6 7">
    <name type="scientific">Gymnopilus dilepis</name>
    <dbReference type="NCBI Taxonomy" id="231916"/>
    <lineage>
        <taxon>Eukaryota</taxon>
        <taxon>Fungi</taxon>
        <taxon>Dikarya</taxon>
        <taxon>Basidiomycota</taxon>
        <taxon>Agaricomycotina</taxon>
        <taxon>Agaricomycetes</taxon>
        <taxon>Agaricomycetidae</taxon>
        <taxon>Agaricales</taxon>
        <taxon>Agaricineae</taxon>
        <taxon>Hymenogastraceae</taxon>
        <taxon>Gymnopilus</taxon>
    </lineage>
</organism>
<dbReference type="Gene3D" id="3.40.50.150">
    <property type="entry name" value="Vaccinia Virus protein VP39"/>
    <property type="match status" value="1"/>
</dbReference>
<protein>
    <submittedName>
        <fullName evidence="6">Uncharacterized protein</fullName>
    </submittedName>
</protein>
<dbReference type="PANTHER" id="PTHR43712:SF12">
    <property type="entry name" value="STERIGMATOCYSTIN 8-O-METHYLTRANSFERASE"/>
    <property type="match status" value="1"/>
</dbReference>
<dbReference type="InterPro" id="IPR012967">
    <property type="entry name" value="COMT_dimerisation"/>
</dbReference>
<evidence type="ECO:0000259" key="5">
    <source>
        <dbReference type="Pfam" id="PF08100"/>
    </source>
</evidence>
<dbReference type="Gene3D" id="1.10.10.10">
    <property type="entry name" value="Winged helix-like DNA-binding domain superfamily/Winged helix DNA-binding domain"/>
    <property type="match status" value="1"/>
</dbReference>
<dbReference type="InterPro" id="IPR001077">
    <property type="entry name" value="COMT_C"/>
</dbReference>
<keyword evidence="3" id="KW-0949">S-adenosyl-L-methionine</keyword>
<dbReference type="GO" id="GO:0046983">
    <property type="term" value="F:protein dimerization activity"/>
    <property type="evidence" value="ECO:0007669"/>
    <property type="project" value="InterPro"/>
</dbReference>
<dbReference type="Pfam" id="PF00891">
    <property type="entry name" value="Methyltransf_2"/>
    <property type="match status" value="1"/>
</dbReference>
<dbReference type="AlphaFoldDB" id="A0A409VST5"/>
<dbReference type="Proteomes" id="UP000284706">
    <property type="component" value="Unassembled WGS sequence"/>
</dbReference>
<evidence type="ECO:0000256" key="2">
    <source>
        <dbReference type="ARBA" id="ARBA00022679"/>
    </source>
</evidence>
<evidence type="ECO:0000256" key="1">
    <source>
        <dbReference type="ARBA" id="ARBA00022603"/>
    </source>
</evidence>
<dbReference type="OrthoDB" id="1606438at2759"/>
<keyword evidence="2" id="KW-0808">Transferase</keyword>
<proteinExistence type="predicted"/>
<accession>A0A409VST5</accession>
<keyword evidence="7" id="KW-1185">Reference proteome</keyword>
<evidence type="ECO:0000256" key="3">
    <source>
        <dbReference type="ARBA" id="ARBA00022691"/>
    </source>
</evidence>
<dbReference type="InterPro" id="IPR016461">
    <property type="entry name" value="COMT-like"/>
</dbReference>
<dbReference type="Pfam" id="PF08100">
    <property type="entry name" value="Dimerisation"/>
    <property type="match status" value="1"/>
</dbReference>
<reference evidence="6 7" key="1">
    <citation type="journal article" date="2018" name="Evol. Lett.">
        <title>Horizontal gene cluster transfer increased hallucinogenic mushroom diversity.</title>
        <authorList>
            <person name="Reynolds H.T."/>
            <person name="Vijayakumar V."/>
            <person name="Gluck-Thaler E."/>
            <person name="Korotkin H.B."/>
            <person name="Matheny P.B."/>
            <person name="Slot J.C."/>
        </authorList>
    </citation>
    <scope>NUCLEOTIDE SEQUENCE [LARGE SCALE GENOMIC DNA]</scope>
    <source>
        <strain evidence="6 7">SRW20</strain>
    </source>
</reference>
<name>A0A409VST5_9AGAR</name>
<dbReference type="SUPFAM" id="SSF46785">
    <property type="entry name" value="Winged helix' DNA-binding domain"/>
    <property type="match status" value="1"/>
</dbReference>
<dbReference type="GO" id="GO:0008171">
    <property type="term" value="F:O-methyltransferase activity"/>
    <property type="evidence" value="ECO:0007669"/>
    <property type="project" value="InterPro"/>
</dbReference>
<evidence type="ECO:0000313" key="6">
    <source>
        <dbReference type="EMBL" id="PPQ69256.1"/>
    </source>
</evidence>
<sequence length="433" mass="47175">MAPSDTLETLSGLLNNVEASAQALIEFLQNQKFGGATGTGDYSSRVAQNLGLPFHSDPRAAVQASTLRIASEQLSRLVTPPRHIVFEAAGSFYTTKALQIVIKHDIATLIDVASKEDGKEGISATHLATKCRLEADLLARILRYLSQRGIFQELEAGVFANTAASATLIDAPEFRAHLDLVIHEGQLAIPYFEQFMEQRFAAVQEGSIAGPGAQPASAFAIFSGGRPVYEWLHLPDNVERGKNFNLAMRGMNRTEGIDFLPDLDPVVKLANEVASPKLKGWIAEGRVEFRVQDFFTPQPADLQGAVFILKNVIHNYPNSKAAEILKAIRVAEPIKLLIIDRLVVATLLRAAGLGSEQSKTSNISENTVERVELPISSQGIPTMYDLVMGSLHGGKNRTIDEWKELLEEGGFKLVKVWPLRASTGQAVLEATIV</sequence>
<dbReference type="InParanoid" id="A0A409VST5"/>
<dbReference type="PANTHER" id="PTHR43712">
    <property type="entry name" value="PUTATIVE (AFU_ORTHOLOGUE AFUA_4G14580)-RELATED"/>
    <property type="match status" value="1"/>
</dbReference>
<feature type="domain" description="O-methyltransferase dimerisation" evidence="5">
    <location>
        <begin position="87"/>
        <end position="169"/>
    </location>
</feature>